<dbReference type="AlphaFoldDB" id="A0AAD6TDD5"/>
<feature type="transmembrane region" description="Helical" evidence="1">
    <location>
        <begin position="80"/>
        <end position="101"/>
    </location>
</feature>
<protein>
    <submittedName>
        <fullName evidence="2">Uncharacterized protein</fullName>
    </submittedName>
</protein>
<keyword evidence="3" id="KW-1185">Reference proteome</keyword>
<name>A0AAD6TDD5_9AGAR</name>
<dbReference type="InterPro" id="IPR029071">
    <property type="entry name" value="Ubiquitin-like_domsf"/>
</dbReference>
<evidence type="ECO:0000313" key="3">
    <source>
        <dbReference type="Proteomes" id="UP001218188"/>
    </source>
</evidence>
<dbReference type="Proteomes" id="UP001218188">
    <property type="component" value="Unassembled WGS sequence"/>
</dbReference>
<evidence type="ECO:0000313" key="2">
    <source>
        <dbReference type="EMBL" id="KAJ7044401.1"/>
    </source>
</evidence>
<accession>A0AAD6TDD5</accession>
<reference evidence="2" key="1">
    <citation type="submission" date="2023-03" db="EMBL/GenBank/DDBJ databases">
        <title>Massive genome expansion in bonnet fungi (Mycena s.s.) driven by repeated elements and novel gene families across ecological guilds.</title>
        <authorList>
            <consortium name="Lawrence Berkeley National Laboratory"/>
            <person name="Harder C.B."/>
            <person name="Miyauchi S."/>
            <person name="Viragh M."/>
            <person name="Kuo A."/>
            <person name="Thoen E."/>
            <person name="Andreopoulos B."/>
            <person name="Lu D."/>
            <person name="Skrede I."/>
            <person name="Drula E."/>
            <person name="Henrissat B."/>
            <person name="Morin E."/>
            <person name="Kohler A."/>
            <person name="Barry K."/>
            <person name="LaButti K."/>
            <person name="Morin E."/>
            <person name="Salamov A."/>
            <person name="Lipzen A."/>
            <person name="Mereny Z."/>
            <person name="Hegedus B."/>
            <person name="Baldrian P."/>
            <person name="Stursova M."/>
            <person name="Weitz H."/>
            <person name="Taylor A."/>
            <person name="Grigoriev I.V."/>
            <person name="Nagy L.G."/>
            <person name="Martin F."/>
            <person name="Kauserud H."/>
        </authorList>
    </citation>
    <scope>NUCLEOTIDE SEQUENCE</scope>
    <source>
        <strain evidence="2">CBHHK200</strain>
    </source>
</reference>
<dbReference type="EMBL" id="JARJCM010000007">
    <property type="protein sequence ID" value="KAJ7044401.1"/>
    <property type="molecule type" value="Genomic_DNA"/>
</dbReference>
<feature type="transmembrane region" description="Helical" evidence="1">
    <location>
        <begin position="38"/>
        <end position="60"/>
    </location>
</feature>
<keyword evidence="1" id="KW-1133">Transmembrane helix</keyword>
<proteinExistence type="predicted"/>
<comment type="caution">
    <text evidence="2">The sequence shown here is derived from an EMBL/GenBank/DDBJ whole genome shotgun (WGS) entry which is preliminary data.</text>
</comment>
<sequence>MSHLVGFDGRPPGKLLPTRGTLFLTRPEAVGTYAAKSIILNFLIFLLPFFLSGLGVYTLGERLGVYGHESLFALMYTWFYFAYHSGIGLIFAGTLLFPRFFRFHLVVPMMLGVRRHRSHFSFMSQRRLNQICGKPKPPFTLFWDFKPTFTIFVTGFGSRSLPLPVTGNTTTADIYRCLESLGFVSTTGHEYYYFTYCGRRVGWDDTMDELGLGALSHLHLHLRVLGGVNGVFAMAAASLRCLRSRSPQPPPGSLTLAARNLTTLPGCLSRLPASGPAPTPHRLRQLHACFTSAASRRQASLASQSSPP</sequence>
<keyword evidence="1" id="KW-0812">Transmembrane</keyword>
<gene>
    <name evidence="2" type="ORF">C8F04DRAFT_1174834</name>
</gene>
<organism evidence="2 3">
    <name type="scientific">Mycena alexandri</name>
    <dbReference type="NCBI Taxonomy" id="1745969"/>
    <lineage>
        <taxon>Eukaryota</taxon>
        <taxon>Fungi</taxon>
        <taxon>Dikarya</taxon>
        <taxon>Basidiomycota</taxon>
        <taxon>Agaricomycotina</taxon>
        <taxon>Agaricomycetes</taxon>
        <taxon>Agaricomycetidae</taxon>
        <taxon>Agaricales</taxon>
        <taxon>Marasmiineae</taxon>
        <taxon>Mycenaceae</taxon>
        <taxon>Mycena</taxon>
    </lineage>
</organism>
<dbReference type="SUPFAM" id="SSF54236">
    <property type="entry name" value="Ubiquitin-like"/>
    <property type="match status" value="1"/>
</dbReference>
<evidence type="ECO:0000256" key="1">
    <source>
        <dbReference type="SAM" id="Phobius"/>
    </source>
</evidence>
<keyword evidence="1" id="KW-0472">Membrane</keyword>